<reference evidence="1 2" key="1">
    <citation type="submission" date="2017-09" db="EMBL/GenBank/DDBJ databases">
        <title>High-quality draft genome sequence of Butyrivibrio fibrisolvens INBov1, isolated from cow rumen.</title>
        <authorList>
            <person name="Rodriguez Hernaez J."/>
            <person name="Rivarola M."/>
            <person name="Paniego N."/>
            <person name="Cravero S."/>
            <person name="Ceron Cucchi M."/>
            <person name="Martinez M.C."/>
        </authorList>
    </citation>
    <scope>NUCLEOTIDE SEQUENCE [LARGE SCALE GENOMIC DNA]</scope>
    <source>
        <strain evidence="1 2">INBov1</strain>
    </source>
</reference>
<evidence type="ECO:0000313" key="1">
    <source>
        <dbReference type="EMBL" id="PWT27047.1"/>
    </source>
</evidence>
<accession>A0A317G0Q5</accession>
<dbReference type="EMBL" id="NXNG01000001">
    <property type="protein sequence ID" value="PWT27047.1"/>
    <property type="molecule type" value="Genomic_DNA"/>
</dbReference>
<dbReference type="AlphaFoldDB" id="A0A317G0Q5"/>
<comment type="caution">
    <text evidence="1">The sequence shown here is derived from an EMBL/GenBank/DDBJ whole genome shotgun (WGS) entry which is preliminary data.</text>
</comment>
<organism evidence="1 2">
    <name type="scientific">Butyrivibrio fibrisolvens</name>
    <dbReference type="NCBI Taxonomy" id="831"/>
    <lineage>
        <taxon>Bacteria</taxon>
        <taxon>Bacillati</taxon>
        <taxon>Bacillota</taxon>
        <taxon>Clostridia</taxon>
        <taxon>Lachnospirales</taxon>
        <taxon>Lachnospiraceae</taxon>
        <taxon>Butyrivibrio</taxon>
    </lineage>
</organism>
<sequence>MIVDEKDIFFIREIIFPKGGGYAVSRGKGGLAVIGERIAYKTKTTRKRSRKCSVSLWFE</sequence>
<proteinExistence type="predicted"/>
<protein>
    <submittedName>
        <fullName evidence="1">Uncharacterized protein</fullName>
    </submittedName>
</protein>
<dbReference type="RefSeq" id="WP_110072682.1">
    <property type="nucleotide sequence ID" value="NZ_CM009896.1"/>
</dbReference>
<keyword evidence="2" id="KW-1185">Reference proteome</keyword>
<gene>
    <name evidence="1" type="ORF">CPT75_07985</name>
</gene>
<dbReference type="Proteomes" id="UP000245488">
    <property type="component" value="Chromosome"/>
</dbReference>
<name>A0A317G0Q5_BUTFI</name>
<evidence type="ECO:0000313" key="2">
    <source>
        <dbReference type="Proteomes" id="UP000245488"/>
    </source>
</evidence>